<evidence type="ECO:0000313" key="10">
    <source>
        <dbReference type="Proteomes" id="UP001233999"/>
    </source>
</evidence>
<dbReference type="EMBL" id="JASPKZ010010652">
    <property type="protein sequence ID" value="KAJ9574180.1"/>
    <property type="molecule type" value="Genomic_DNA"/>
</dbReference>
<name>A0AAD8E1Q6_DIPPU</name>
<keyword evidence="7 8" id="KW-0807">Transducer</keyword>
<dbReference type="GO" id="GO:0043025">
    <property type="term" value="C:neuronal cell body"/>
    <property type="evidence" value="ECO:0007669"/>
    <property type="project" value="TreeGrafter"/>
</dbReference>
<dbReference type="AlphaFoldDB" id="A0AAD8E1Q6"/>
<comment type="caution">
    <text evidence="9">The sequence shown here is derived from an EMBL/GenBank/DDBJ whole genome shotgun (WGS) entry which is preliminary data.</text>
</comment>
<feature type="transmembrane region" description="Helical" evidence="8">
    <location>
        <begin position="135"/>
        <end position="155"/>
    </location>
</feature>
<dbReference type="Pfam" id="PF08395">
    <property type="entry name" value="7tm_7"/>
    <property type="match status" value="1"/>
</dbReference>
<reference evidence="9" key="1">
    <citation type="journal article" date="2023" name="IScience">
        <title>Live-bearing cockroach genome reveals convergent evolutionary mechanisms linked to viviparity in insects and beyond.</title>
        <authorList>
            <person name="Fouks B."/>
            <person name="Harrison M.C."/>
            <person name="Mikhailova A.A."/>
            <person name="Marchal E."/>
            <person name="English S."/>
            <person name="Carruthers M."/>
            <person name="Jennings E.C."/>
            <person name="Chiamaka E.L."/>
            <person name="Frigard R.A."/>
            <person name="Pippel M."/>
            <person name="Attardo G.M."/>
            <person name="Benoit J.B."/>
            <person name="Bornberg-Bauer E."/>
            <person name="Tobe S.S."/>
        </authorList>
    </citation>
    <scope>NUCLEOTIDE SEQUENCE</scope>
    <source>
        <strain evidence="9">Stay&amp;Tobe</strain>
    </source>
</reference>
<evidence type="ECO:0000313" key="9">
    <source>
        <dbReference type="EMBL" id="KAJ9574180.1"/>
    </source>
</evidence>
<dbReference type="GO" id="GO:0005886">
    <property type="term" value="C:plasma membrane"/>
    <property type="evidence" value="ECO:0007669"/>
    <property type="project" value="UniProtKB-SubCell"/>
</dbReference>
<proteinExistence type="inferred from homology"/>
<gene>
    <name evidence="9" type="ORF">L9F63_008436</name>
</gene>
<dbReference type="PANTHER" id="PTHR21143">
    <property type="entry name" value="INVERTEBRATE GUSTATORY RECEPTOR"/>
    <property type="match status" value="1"/>
</dbReference>
<accession>A0AAD8E1Q6</accession>
<keyword evidence="2 8" id="KW-1003">Cell membrane</keyword>
<comment type="similarity">
    <text evidence="8">Belongs to the insect chemoreceptor superfamily. Gustatory receptor (GR) family.</text>
</comment>
<keyword evidence="10" id="KW-1185">Reference proteome</keyword>
<dbReference type="GO" id="GO:0030425">
    <property type="term" value="C:dendrite"/>
    <property type="evidence" value="ECO:0007669"/>
    <property type="project" value="TreeGrafter"/>
</dbReference>
<evidence type="ECO:0000256" key="8">
    <source>
        <dbReference type="RuleBase" id="RU363108"/>
    </source>
</evidence>
<sequence length="438" mass="49469">MTTINIFSAVEPLYFVSKVFGLAGSTSNRNNHRKSVAILYRNDILWSGIILVNILVFFVSRMVWNFVLNPPDHSSNVIVTTTLSRILLYGACLVSLVLGATVNRRTIAQILGKISRVDVILLKNTDPGKVYRRTWLFLFIEVCILITVFGGIGYYDVYVWGSGYNFIFEIMDDCAHFINVIVTVQLVNFVQLLKHRYKILNDQLSEVISRPKPPEINTHNEHVLKEGSNVQTSGIVFQRSAIPVVEEIANANDNTPLQQRIPTKVKRLSLTATRKVHILRVIHSDLYDAAELVNEKYGFPLLMELTYDFIDLVSSLYFTMDVVMNSLKEMATNPDSVHQMLSSIIWAVVCVVKIVSITSTCHTTSVEAQKSAVLIHKLLLEEDLRLETKSELQQFAAQLSNTKVEFTAHGFFSVNFALLYGIIEAAATYIIILLQFRS</sequence>
<feature type="transmembrane region" description="Helical" evidence="8">
    <location>
        <begin position="416"/>
        <end position="436"/>
    </location>
</feature>
<keyword evidence="4 8" id="KW-1133">Transmembrane helix</keyword>
<dbReference type="PANTHER" id="PTHR21143:SF134">
    <property type="entry name" value="GUSTATORY RECEPTOR"/>
    <property type="match status" value="1"/>
</dbReference>
<dbReference type="Proteomes" id="UP001233999">
    <property type="component" value="Unassembled WGS sequence"/>
</dbReference>
<reference evidence="9" key="2">
    <citation type="submission" date="2023-05" db="EMBL/GenBank/DDBJ databases">
        <authorList>
            <person name="Fouks B."/>
        </authorList>
    </citation>
    <scope>NUCLEOTIDE SEQUENCE</scope>
    <source>
        <strain evidence="9">Stay&amp;Tobe</strain>
        <tissue evidence="9">Testes</tissue>
    </source>
</reference>
<keyword evidence="6 8" id="KW-0675">Receptor</keyword>
<feature type="transmembrane region" description="Helical" evidence="8">
    <location>
        <begin position="86"/>
        <end position="103"/>
    </location>
</feature>
<organism evidence="9 10">
    <name type="scientific">Diploptera punctata</name>
    <name type="common">Pacific beetle cockroach</name>
    <dbReference type="NCBI Taxonomy" id="6984"/>
    <lineage>
        <taxon>Eukaryota</taxon>
        <taxon>Metazoa</taxon>
        <taxon>Ecdysozoa</taxon>
        <taxon>Arthropoda</taxon>
        <taxon>Hexapoda</taxon>
        <taxon>Insecta</taxon>
        <taxon>Pterygota</taxon>
        <taxon>Neoptera</taxon>
        <taxon>Polyneoptera</taxon>
        <taxon>Dictyoptera</taxon>
        <taxon>Blattodea</taxon>
        <taxon>Blaberoidea</taxon>
        <taxon>Blaberidae</taxon>
        <taxon>Diplopterinae</taxon>
        <taxon>Diploptera</taxon>
    </lineage>
</organism>
<comment type="function">
    <text evidence="8">Gustatory receptor which mediates acceptance or avoidance behavior, depending on its substrates.</text>
</comment>
<feature type="transmembrane region" description="Helical" evidence="8">
    <location>
        <begin position="175"/>
        <end position="193"/>
    </location>
</feature>
<dbReference type="GO" id="GO:0030424">
    <property type="term" value="C:axon"/>
    <property type="evidence" value="ECO:0007669"/>
    <property type="project" value="TreeGrafter"/>
</dbReference>
<evidence type="ECO:0000256" key="4">
    <source>
        <dbReference type="ARBA" id="ARBA00022989"/>
    </source>
</evidence>
<dbReference type="GO" id="GO:0008049">
    <property type="term" value="P:male courtship behavior"/>
    <property type="evidence" value="ECO:0007669"/>
    <property type="project" value="TreeGrafter"/>
</dbReference>
<dbReference type="GO" id="GO:0007635">
    <property type="term" value="P:chemosensory behavior"/>
    <property type="evidence" value="ECO:0007669"/>
    <property type="project" value="TreeGrafter"/>
</dbReference>
<dbReference type="GO" id="GO:0007165">
    <property type="term" value="P:signal transduction"/>
    <property type="evidence" value="ECO:0007669"/>
    <property type="project" value="UniProtKB-KW"/>
</dbReference>
<evidence type="ECO:0000256" key="5">
    <source>
        <dbReference type="ARBA" id="ARBA00023136"/>
    </source>
</evidence>
<evidence type="ECO:0000256" key="3">
    <source>
        <dbReference type="ARBA" id="ARBA00022692"/>
    </source>
</evidence>
<feature type="transmembrane region" description="Helical" evidence="8">
    <location>
        <begin position="44"/>
        <end position="66"/>
    </location>
</feature>
<protein>
    <recommendedName>
        <fullName evidence="8">Gustatory receptor</fullName>
    </recommendedName>
</protein>
<evidence type="ECO:0000256" key="6">
    <source>
        <dbReference type="ARBA" id="ARBA00023170"/>
    </source>
</evidence>
<dbReference type="InterPro" id="IPR013604">
    <property type="entry name" value="7TM_chemorcpt"/>
</dbReference>
<evidence type="ECO:0000256" key="1">
    <source>
        <dbReference type="ARBA" id="ARBA00004651"/>
    </source>
</evidence>
<keyword evidence="5 8" id="KW-0472">Membrane</keyword>
<comment type="caution">
    <text evidence="8">Lacks conserved residue(s) required for the propagation of feature annotation.</text>
</comment>
<evidence type="ECO:0000256" key="2">
    <source>
        <dbReference type="ARBA" id="ARBA00022475"/>
    </source>
</evidence>
<comment type="subcellular location">
    <subcellularLocation>
        <location evidence="1 8">Cell membrane</location>
        <topology evidence="1 8">Multi-pass membrane protein</topology>
    </subcellularLocation>
</comment>
<keyword evidence="3 8" id="KW-0812">Transmembrane</keyword>
<evidence type="ECO:0000256" key="7">
    <source>
        <dbReference type="ARBA" id="ARBA00023224"/>
    </source>
</evidence>
<dbReference type="GO" id="GO:0050909">
    <property type="term" value="P:sensory perception of taste"/>
    <property type="evidence" value="ECO:0007669"/>
    <property type="project" value="InterPro"/>
</dbReference>